<dbReference type="InterPro" id="IPR036638">
    <property type="entry name" value="HLH_DNA-bd_sf"/>
</dbReference>
<keyword evidence="7" id="KW-1185">Reference proteome</keyword>
<dbReference type="OrthoDB" id="1647165at2759"/>
<dbReference type="InterPro" id="IPR044660">
    <property type="entry name" value="IBH1-like"/>
</dbReference>
<dbReference type="GO" id="GO:0000976">
    <property type="term" value="F:transcription cis-regulatory region binding"/>
    <property type="evidence" value="ECO:0007669"/>
    <property type="project" value="UniProtKB-ARBA"/>
</dbReference>
<dbReference type="EMBL" id="QPKB01000010">
    <property type="protein sequence ID" value="RWR94331.1"/>
    <property type="molecule type" value="Genomic_DNA"/>
</dbReference>
<accession>A0A3S3NFY0</accession>
<dbReference type="GO" id="GO:0005634">
    <property type="term" value="C:nucleus"/>
    <property type="evidence" value="ECO:0007669"/>
    <property type="project" value="UniProtKB-SubCell"/>
</dbReference>
<dbReference type="AlphaFoldDB" id="A0A3S3NFY0"/>
<keyword evidence="2" id="KW-0805">Transcription regulation</keyword>
<evidence type="ECO:0000256" key="1">
    <source>
        <dbReference type="ARBA" id="ARBA00004123"/>
    </source>
</evidence>
<dbReference type="GO" id="GO:0046983">
    <property type="term" value="F:protein dimerization activity"/>
    <property type="evidence" value="ECO:0007669"/>
    <property type="project" value="InterPro"/>
</dbReference>
<dbReference type="Pfam" id="PF26576">
    <property type="entry name" value="IBH1_N"/>
    <property type="match status" value="1"/>
</dbReference>
<evidence type="ECO:0000256" key="4">
    <source>
        <dbReference type="ARBA" id="ARBA00023242"/>
    </source>
</evidence>
<evidence type="ECO:0000313" key="6">
    <source>
        <dbReference type="EMBL" id="RWR94331.1"/>
    </source>
</evidence>
<organism evidence="6 7">
    <name type="scientific">Cinnamomum micranthum f. kanehirae</name>
    <dbReference type="NCBI Taxonomy" id="337451"/>
    <lineage>
        <taxon>Eukaryota</taxon>
        <taxon>Viridiplantae</taxon>
        <taxon>Streptophyta</taxon>
        <taxon>Embryophyta</taxon>
        <taxon>Tracheophyta</taxon>
        <taxon>Spermatophyta</taxon>
        <taxon>Magnoliopsida</taxon>
        <taxon>Magnoliidae</taxon>
        <taxon>Laurales</taxon>
        <taxon>Lauraceae</taxon>
        <taxon>Cinnamomum</taxon>
    </lineage>
</organism>
<dbReference type="SUPFAM" id="SSF47459">
    <property type="entry name" value="HLH, helix-loop-helix DNA-binding domain"/>
    <property type="match status" value="1"/>
</dbReference>
<dbReference type="InterPro" id="IPR044549">
    <property type="entry name" value="bHLH_AtIBH1-like"/>
</dbReference>
<reference evidence="6 7" key="1">
    <citation type="journal article" date="2019" name="Nat. Plants">
        <title>Stout camphor tree genome fills gaps in understanding of flowering plant genome evolution.</title>
        <authorList>
            <person name="Chaw S.M."/>
            <person name="Liu Y.C."/>
            <person name="Wu Y.W."/>
            <person name="Wang H.Y."/>
            <person name="Lin C.I."/>
            <person name="Wu C.S."/>
            <person name="Ke H.M."/>
            <person name="Chang L.Y."/>
            <person name="Hsu C.Y."/>
            <person name="Yang H.T."/>
            <person name="Sudianto E."/>
            <person name="Hsu M.H."/>
            <person name="Wu K.P."/>
            <person name="Wang L.N."/>
            <person name="Leebens-Mack J.H."/>
            <person name="Tsai I.J."/>
        </authorList>
    </citation>
    <scope>NUCLEOTIDE SEQUENCE [LARGE SCALE GENOMIC DNA]</scope>
    <source>
        <strain evidence="7">cv. Chaw 1501</strain>
        <tissue evidence="6">Young leaves</tissue>
    </source>
</reference>
<sequence length="177" mass="19947">METPNSSLQGIFNKTKNESKWIAESQQRRYSSKLLEALRLVRTKKPPAPSRAFQEAADRALAVAARGRSRWSRAILSSRRGFSIHKKKKRAVTGCSRLGERADGLFRSRGKRFAGVEVERRRRVLGRLIPGCRKLMLPKLVEEAGDYIAALEMQVRAMSALTELLAPSLIRSPPYTI</sequence>
<dbReference type="Proteomes" id="UP000283530">
    <property type="component" value="Unassembled WGS sequence"/>
</dbReference>
<name>A0A3S3NFY0_9MAGN</name>
<dbReference type="CDD" id="cd11444">
    <property type="entry name" value="bHLH_AtIBH1_like"/>
    <property type="match status" value="1"/>
</dbReference>
<dbReference type="GO" id="GO:0006355">
    <property type="term" value="P:regulation of DNA-templated transcription"/>
    <property type="evidence" value="ECO:0007669"/>
    <property type="project" value="InterPro"/>
</dbReference>
<evidence type="ECO:0000313" key="7">
    <source>
        <dbReference type="Proteomes" id="UP000283530"/>
    </source>
</evidence>
<evidence type="ECO:0000256" key="2">
    <source>
        <dbReference type="ARBA" id="ARBA00023015"/>
    </source>
</evidence>
<dbReference type="InterPro" id="IPR059002">
    <property type="entry name" value="IBH1_N"/>
</dbReference>
<keyword evidence="3" id="KW-0804">Transcription</keyword>
<keyword evidence="4" id="KW-0539">Nucleus</keyword>
<proteinExistence type="predicted"/>
<dbReference type="PANTHER" id="PTHR33124:SF12">
    <property type="entry name" value="TRANSCRIPTION FACTOR BHLH148"/>
    <property type="match status" value="1"/>
</dbReference>
<protein>
    <recommendedName>
        <fullName evidence="5">IBH1-like N-terminal domain-containing protein</fullName>
    </recommendedName>
</protein>
<evidence type="ECO:0000256" key="3">
    <source>
        <dbReference type="ARBA" id="ARBA00023163"/>
    </source>
</evidence>
<comment type="subcellular location">
    <subcellularLocation>
        <location evidence="1">Nucleus</location>
    </subcellularLocation>
</comment>
<evidence type="ECO:0000259" key="5">
    <source>
        <dbReference type="Pfam" id="PF26576"/>
    </source>
</evidence>
<gene>
    <name evidence="6" type="ORF">CKAN_02361800</name>
</gene>
<comment type="caution">
    <text evidence="6">The sequence shown here is derived from an EMBL/GenBank/DDBJ whole genome shotgun (WGS) entry which is preliminary data.</text>
</comment>
<feature type="domain" description="IBH1-like N-terminal" evidence="5">
    <location>
        <begin position="25"/>
        <end position="79"/>
    </location>
</feature>
<dbReference type="PANTHER" id="PTHR33124">
    <property type="entry name" value="TRANSCRIPTION FACTOR IBH1-LIKE 1"/>
    <property type="match status" value="1"/>
</dbReference>